<accession>A0ABZ2LND0</accession>
<sequence length="90" mass="9404">MGMILGKVTTTGNQPIADAVIVVISGPTHPELAASSDERGTFRLSNLSQGDYVIQAGADGYVSARGRVCVYVAGVTRGRIVLQEDAPEID</sequence>
<dbReference type="InterPro" id="IPR013784">
    <property type="entry name" value="Carb-bd-like_fold"/>
</dbReference>
<dbReference type="SUPFAM" id="SSF49452">
    <property type="entry name" value="Starch-binding domain-like"/>
    <property type="match status" value="1"/>
</dbReference>
<reference evidence="1 2" key="1">
    <citation type="submission" date="2021-12" db="EMBL/GenBank/DDBJ databases">
        <title>Discovery of the Pendulisporaceae a myxobacterial family with distinct sporulation behavior and unique specialized metabolism.</title>
        <authorList>
            <person name="Garcia R."/>
            <person name="Popoff A."/>
            <person name="Bader C.D."/>
            <person name="Loehr J."/>
            <person name="Walesch S."/>
            <person name="Walt C."/>
            <person name="Boldt J."/>
            <person name="Bunk B."/>
            <person name="Haeckl F.J.F.P.J."/>
            <person name="Gunesch A.P."/>
            <person name="Birkelbach J."/>
            <person name="Nuebel U."/>
            <person name="Pietschmann T."/>
            <person name="Bach T."/>
            <person name="Mueller R."/>
        </authorList>
    </citation>
    <scope>NUCLEOTIDE SEQUENCE [LARGE SCALE GENOMIC DNA]</scope>
    <source>
        <strain evidence="1 2">MSr11954</strain>
    </source>
</reference>
<dbReference type="Proteomes" id="UP001370348">
    <property type="component" value="Chromosome"/>
</dbReference>
<protein>
    <submittedName>
        <fullName evidence="1">Carboxypeptidase-like regulatory domain-containing protein</fullName>
    </submittedName>
</protein>
<dbReference type="EMBL" id="CP089984">
    <property type="protein sequence ID" value="WXB12413.1"/>
    <property type="molecule type" value="Genomic_DNA"/>
</dbReference>
<keyword evidence="2" id="KW-1185">Reference proteome</keyword>
<proteinExistence type="predicted"/>
<dbReference type="Gene3D" id="2.60.40.1120">
    <property type="entry name" value="Carboxypeptidase-like, regulatory domain"/>
    <property type="match status" value="1"/>
</dbReference>
<evidence type="ECO:0000313" key="1">
    <source>
        <dbReference type="EMBL" id="WXB12413.1"/>
    </source>
</evidence>
<evidence type="ECO:0000313" key="2">
    <source>
        <dbReference type="Proteomes" id="UP001370348"/>
    </source>
</evidence>
<organism evidence="1 2">
    <name type="scientific">Pendulispora albinea</name>
    <dbReference type="NCBI Taxonomy" id="2741071"/>
    <lineage>
        <taxon>Bacteria</taxon>
        <taxon>Pseudomonadati</taxon>
        <taxon>Myxococcota</taxon>
        <taxon>Myxococcia</taxon>
        <taxon>Myxococcales</taxon>
        <taxon>Sorangiineae</taxon>
        <taxon>Pendulisporaceae</taxon>
        <taxon>Pendulispora</taxon>
    </lineage>
</organism>
<gene>
    <name evidence="1" type="ORF">LZC94_31770</name>
</gene>
<name>A0ABZ2LND0_9BACT</name>
<dbReference type="RefSeq" id="WP_394822035.1">
    <property type="nucleotide sequence ID" value="NZ_CP089984.1"/>
</dbReference>
<dbReference type="Pfam" id="PF13620">
    <property type="entry name" value="CarboxypepD_reg"/>
    <property type="match status" value="1"/>
</dbReference>